<keyword evidence="2" id="KW-1185">Reference proteome</keyword>
<dbReference type="PANTHER" id="PTHR13318">
    <property type="entry name" value="PARTNER OF PAIRED, ISOFORM B-RELATED"/>
    <property type="match status" value="1"/>
</dbReference>
<dbReference type="GO" id="GO:0031146">
    <property type="term" value="P:SCF-dependent proteasomal ubiquitin-dependent protein catabolic process"/>
    <property type="evidence" value="ECO:0007669"/>
    <property type="project" value="TreeGrafter"/>
</dbReference>
<dbReference type="AlphaFoldDB" id="A0A0M8MZY7"/>
<dbReference type="Gene3D" id="3.80.10.10">
    <property type="entry name" value="Ribonuclease Inhibitor"/>
    <property type="match status" value="1"/>
</dbReference>
<dbReference type="OrthoDB" id="3210378at2759"/>
<protein>
    <recommendedName>
        <fullName evidence="3">F-box protein</fullName>
    </recommendedName>
</protein>
<evidence type="ECO:0000313" key="2">
    <source>
        <dbReference type="Proteomes" id="UP000053831"/>
    </source>
</evidence>
<dbReference type="Proteomes" id="UP000053831">
    <property type="component" value="Unassembled WGS sequence"/>
</dbReference>
<sequence>MRLPRYREILLVGPDSAAHKKKFKSVQGARLVLLRRTLRANPDIARMVRTLKVPRPEPPLNWTASKGLAWLEQYEDRIASLVSACPNLERVLSPTWSYDHSWKRLFHALSTRKNLKEMIWVEDAFLELHRDWPSLQTLSIHCRPGSSLAPHTLLSRTLTCLPSLRHLHLCNLSSDAFNDHNLLSLPSLQSLTLSHINGITSGGLSAFATRPNSVALRRLDLRHTPLTSLPALARILSNLPNLTSFSLVQTFQPVMPETDSFTLWMMPYLASASIVKLHWDITNSVGPNAADDILARSIEAGGFPSLTTLRTPKDPEGKFQALCRPVNQISRPSDRFGGGGGFGLVSSQTWSLPTSPVSPSSPIQPIQHSLTMMSLPSLSSHHSTPMASDLAAARLAAQARLEAAQEQTSNFRMQVNIIAAEDGRVAESFGIGNYLGTMGSRIGYHLEPDEGATDEAGGLLDVSDLAGDGGEMLGGTQQGCVGSWNTREGVVADRKEKEKWWHTERGRWREVVL</sequence>
<dbReference type="STRING" id="150374.A0A0M8MZY7"/>
<dbReference type="EMBL" id="LGSR01000029">
    <property type="protein sequence ID" value="KOS16901.1"/>
    <property type="molecule type" value="Genomic_DNA"/>
</dbReference>
<evidence type="ECO:0008006" key="3">
    <source>
        <dbReference type="Google" id="ProtNLM"/>
    </source>
</evidence>
<comment type="caution">
    <text evidence="1">The sequence shown here is derived from an EMBL/GenBank/DDBJ whole genome shotgun (WGS) entry which is preliminary data.</text>
</comment>
<evidence type="ECO:0000313" key="1">
    <source>
        <dbReference type="EMBL" id="KOS16901.1"/>
    </source>
</evidence>
<dbReference type="GO" id="GO:0019005">
    <property type="term" value="C:SCF ubiquitin ligase complex"/>
    <property type="evidence" value="ECO:0007669"/>
    <property type="project" value="TreeGrafter"/>
</dbReference>
<reference evidence="1 2" key="1">
    <citation type="submission" date="2015-07" db="EMBL/GenBank/DDBJ databases">
        <title>The genome of the fungus Escovopsis weberi, a specialized disease agent of ant agriculture.</title>
        <authorList>
            <person name="de Man T.J."/>
            <person name="Stajich J.E."/>
            <person name="Kubicek C.P."/>
            <person name="Chenthamara K."/>
            <person name="Atanasova L."/>
            <person name="Druzhinina I.S."/>
            <person name="Birnbaum S."/>
            <person name="Barribeau S.M."/>
            <person name="Teiling C."/>
            <person name="Suen G."/>
            <person name="Currie C."/>
            <person name="Gerardo N.M."/>
        </authorList>
    </citation>
    <scope>NUCLEOTIDE SEQUENCE [LARGE SCALE GENOMIC DNA]</scope>
</reference>
<dbReference type="SUPFAM" id="SSF52047">
    <property type="entry name" value="RNI-like"/>
    <property type="match status" value="1"/>
</dbReference>
<accession>A0A0M8MZY7</accession>
<proteinExistence type="predicted"/>
<dbReference type="InterPro" id="IPR032675">
    <property type="entry name" value="LRR_dom_sf"/>
</dbReference>
<dbReference type="PANTHER" id="PTHR13318:SF190">
    <property type="entry name" value="PARTNER OF PAIRED, ISOFORM B"/>
    <property type="match status" value="1"/>
</dbReference>
<gene>
    <name evidence="1" type="ORF">ESCO_004743</name>
</gene>
<name>A0A0M8MZY7_ESCWE</name>
<organism evidence="1 2">
    <name type="scientific">Escovopsis weberi</name>
    <dbReference type="NCBI Taxonomy" id="150374"/>
    <lineage>
        <taxon>Eukaryota</taxon>
        <taxon>Fungi</taxon>
        <taxon>Dikarya</taxon>
        <taxon>Ascomycota</taxon>
        <taxon>Pezizomycotina</taxon>
        <taxon>Sordariomycetes</taxon>
        <taxon>Hypocreomycetidae</taxon>
        <taxon>Hypocreales</taxon>
        <taxon>Hypocreaceae</taxon>
        <taxon>Escovopsis</taxon>
    </lineage>
</organism>